<evidence type="ECO:0000313" key="3">
    <source>
        <dbReference type="Proteomes" id="UP000516696"/>
    </source>
</evidence>
<feature type="domain" description="YdhG-like" evidence="1">
    <location>
        <begin position="21"/>
        <end position="107"/>
    </location>
</feature>
<dbReference type="SUPFAM" id="SSF159888">
    <property type="entry name" value="YdhG-like"/>
    <property type="match status" value="1"/>
</dbReference>
<name>A0AAE7MSA8_ENTGA</name>
<sequence length="137" mass="15852">MTNTIETVDQYIAGFPDHSTVLQEVRNLIKTVLPDAEERIRYQMPTYFQTENIVHFACAKEHIGFYPTPSAILAFEKEWQPYKTSKGTVRFSFTEPIPYDLIARITAWRLQEVLAKTTTDQLKKCNKKVCECNKTTA</sequence>
<dbReference type="Pfam" id="PF08818">
    <property type="entry name" value="DUF1801"/>
    <property type="match status" value="1"/>
</dbReference>
<dbReference type="Gene3D" id="3.90.1150.200">
    <property type="match status" value="1"/>
</dbReference>
<dbReference type="Proteomes" id="UP000516696">
    <property type="component" value="Chromosome"/>
</dbReference>
<proteinExistence type="predicted"/>
<protein>
    <recommendedName>
        <fullName evidence="1">YdhG-like domain-containing protein</fullName>
    </recommendedName>
</protein>
<dbReference type="AlphaFoldDB" id="A0AAE7MSA8"/>
<accession>A0AAE7MSA8</accession>
<reference evidence="2 3" key="1">
    <citation type="submission" date="2020-03" db="EMBL/GenBank/DDBJ databases">
        <title>Characterization of ganglioside-mimicking enterococci.</title>
        <authorList>
            <person name="Patry R.T."/>
            <person name="Nothaft H."/>
            <person name="Bridger R."/>
            <person name="Shajahan A."/>
            <person name="Huynh S."/>
            <person name="Sanchez S."/>
            <person name="Azadi P."/>
            <person name="Cooper K."/>
            <person name="Miller W.G."/>
            <person name="Parker C.T."/>
            <person name="Wells L."/>
            <person name="Szymanski C.M."/>
        </authorList>
    </citation>
    <scope>NUCLEOTIDE SEQUENCE [LARGE SCALE GENOMIC DNA]</scope>
    <source>
        <strain evidence="2 3">EGM181</strain>
    </source>
</reference>
<organism evidence="2 3">
    <name type="scientific">Enterococcus gallinarum</name>
    <dbReference type="NCBI Taxonomy" id="1353"/>
    <lineage>
        <taxon>Bacteria</taxon>
        <taxon>Bacillati</taxon>
        <taxon>Bacillota</taxon>
        <taxon>Bacilli</taxon>
        <taxon>Lactobacillales</taxon>
        <taxon>Enterococcaceae</taxon>
        <taxon>Enterococcus</taxon>
    </lineage>
</organism>
<dbReference type="EMBL" id="CP050485">
    <property type="protein sequence ID" value="QOG28660.1"/>
    <property type="molecule type" value="Genomic_DNA"/>
</dbReference>
<gene>
    <name evidence="2" type="ORF">EGM181_15990</name>
</gene>
<dbReference type="RefSeq" id="WP_113849121.1">
    <property type="nucleotide sequence ID" value="NZ_CAKODH010000008.1"/>
</dbReference>
<evidence type="ECO:0000259" key="1">
    <source>
        <dbReference type="Pfam" id="PF08818"/>
    </source>
</evidence>
<dbReference type="InterPro" id="IPR014922">
    <property type="entry name" value="YdhG-like"/>
</dbReference>
<evidence type="ECO:0000313" key="2">
    <source>
        <dbReference type="EMBL" id="QOG28660.1"/>
    </source>
</evidence>